<proteinExistence type="predicted"/>
<dbReference type="GeneID" id="87947371"/>
<dbReference type="KEGG" id="cdet:87947371"/>
<reference evidence="2" key="1">
    <citation type="journal article" date="2023" name="bioRxiv">
        <title>Complete genome of the Medicago anthracnose fungus, Colletotrichum destructivum, reveals a mini-chromosome-like region within a core chromosome.</title>
        <authorList>
            <person name="Lapalu N."/>
            <person name="Simon A."/>
            <person name="Lu A."/>
            <person name="Plaumann P.-L."/>
            <person name="Amselem J."/>
            <person name="Pigne S."/>
            <person name="Auger A."/>
            <person name="Koch C."/>
            <person name="Dallery J.-F."/>
            <person name="O'Connell R.J."/>
        </authorList>
    </citation>
    <scope>NUCLEOTIDE SEQUENCE [LARGE SCALE GENOMIC DNA]</scope>
    <source>
        <strain evidence="2">CBS 520.97</strain>
    </source>
</reference>
<dbReference type="EMBL" id="CP137311">
    <property type="protein sequence ID" value="WQF85857.1"/>
    <property type="molecule type" value="Genomic_DNA"/>
</dbReference>
<accession>A0AAX4IRI8</accession>
<dbReference type="AlphaFoldDB" id="A0AAX4IRI8"/>
<name>A0AAX4IRI8_9PEZI</name>
<organism evidence="1 2">
    <name type="scientific">Colletotrichum destructivum</name>
    <dbReference type="NCBI Taxonomy" id="34406"/>
    <lineage>
        <taxon>Eukaryota</taxon>
        <taxon>Fungi</taxon>
        <taxon>Dikarya</taxon>
        <taxon>Ascomycota</taxon>
        <taxon>Pezizomycotina</taxon>
        <taxon>Sordariomycetes</taxon>
        <taxon>Hypocreomycetidae</taxon>
        <taxon>Glomerellales</taxon>
        <taxon>Glomerellaceae</taxon>
        <taxon>Colletotrichum</taxon>
        <taxon>Colletotrichum destructivum species complex</taxon>
    </lineage>
</organism>
<dbReference type="Proteomes" id="UP001322277">
    <property type="component" value="Chromosome 7"/>
</dbReference>
<keyword evidence="2" id="KW-1185">Reference proteome</keyword>
<evidence type="ECO:0000313" key="1">
    <source>
        <dbReference type="EMBL" id="WQF85857.1"/>
    </source>
</evidence>
<gene>
    <name evidence="1" type="ORF">CDEST_10871</name>
</gene>
<protein>
    <submittedName>
        <fullName evidence="1">Uncharacterized protein</fullName>
    </submittedName>
</protein>
<evidence type="ECO:0000313" key="2">
    <source>
        <dbReference type="Proteomes" id="UP001322277"/>
    </source>
</evidence>
<sequence>MSACVAPAGHRPVCVRGCTSREVKSLLGEALTALGRREASGGVVPSTSQPFKVAFCLTGKSRLGFGCGHRTSWAGVSQTLHCTCEISRLLSPSRSIPPPLISRFSPS</sequence>
<dbReference type="RefSeq" id="XP_062783078.1">
    <property type="nucleotide sequence ID" value="XM_062927027.1"/>
</dbReference>